<keyword evidence="3" id="KW-1185">Reference proteome</keyword>
<dbReference type="AlphaFoldDB" id="K8PM46"/>
<dbReference type="Pfam" id="PF13454">
    <property type="entry name" value="NAD_binding_9"/>
    <property type="match status" value="1"/>
</dbReference>
<proteinExistence type="predicted"/>
<dbReference type="PANTHER" id="PTHR40254:SF1">
    <property type="entry name" value="BLR0577 PROTEIN"/>
    <property type="match status" value="1"/>
</dbReference>
<evidence type="ECO:0000313" key="2">
    <source>
        <dbReference type="EMBL" id="EKS41844.1"/>
    </source>
</evidence>
<sequence>MTGSDAFRLWTPGASFGLDAGMIQRAPSSTGEKPRVVIIGGGFSGAVLAWHLHRTAPHRHDIIIIEPRDEIGRGLAYDSSDPAHRINVPALKMNLDFDEEGHFEQWLIAAGYPARDPKSVIADVHLFPTRAAFGDYVNAHIRELGDAVTHHKTKARAVVQLESGYRVPCENGNDIHADAVVLAVCHTPPQVPSSIASLRHYPRFVANPWQTDALRSIAPNDRVLIVGTGLTMADIVASLDRQGHRGKITAVSRRGLRSQTHAAQFTDPFGDFASEPSRTTLSLLRHVRRAIAQAAREGLSWHPVLDQLRLQGFDIWHALPLRERARLIRHLRPFWDTSRFRIAPQVDDVIVRRIADGTLTIQAASVRAGKSAGHDIAVDLRARRSQTWEPASFDAVVIATGPAHGTVFESNPLLQHLGSNGLARPDPLGLGIDVDLQGRAMGRDGEIAEHLYVAGPLARGTFGELMGAPDLARHAHNIAETIAHADIRAARLPPHPVQA</sequence>
<dbReference type="PATRIC" id="fig|883078.3.peg.965"/>
<dbReference type="Proteomes" id="UP000001096">
    <property type="component" value="Unassembled WGS sequence"/>
</dbReference>
<dbReference type="PANTHER" id="PTHR40254">
    <property type="entry name" value="BLR0577 PROTEIN"/>
    <property type="match status" value="1"/>
</dbReference>
<dbReference type="SUPFAM" id="SSF51905">
    <property type="entry name" value="FAD/NAD(P)-binding domain"/>
    <property type="match status" value="1"/>
</dbReference>
<evidence type="ECO:0000313" key="3">
    <source>
        <dbReference type="Proteomes" id="UP000001096"/>
    </source>
</evidence>
<comment type="caution">
    <text evidence="2">The sequence shown here is derived from an EMBL/GenBank/DDBJ whole genome shotgun (WGS) entry which is preliminary data.</text>
</comment>
<dbReference type="InterPro" id="IPR052189">
    <property type="entry name" value="L-asp_N-monooxygenase_NS-form"/>
</dbReference>
<feature type="domain" description="FAD-dependent urate hydroxylase HpyO/Asp monooxygenase CreE-like FAD/NAD(P)-binding" evidence="1">
    <location>
        <begin position="37"/>
        <end position="186"/>
    </location>
</feature>
<organism evidence="2 3">
    <name type="scientific">Afipia broomeae ATCC 49717</name>
    <dbReference type="NCBI Taxonomy" id="883078"/>
    <lineage>
        <taxon>Bacteria</taxon>
        <taxon>Pseudomonadati</taxon>
        <taxon>Pseudomonadota</taxon>
        <taxon>Alphaproteobacteria</taxon>
        <taxon>Hyphomicrobiales</taxon>
        <taxon>Nitrobacteraceae</taxon>
        <taxon>Afipia</taxon>
    </lineage>
</organism>
<evidence type="ECO:0000259" key="1">
    <source>
        <dbReference type="Pfam" id="PF13454"/>
    </source>
</evidence>
<dbReference type="Gene3D" id="3.50.50.60">
    <property type="entry name" value="FAD/NAD(P)-binding domain"/>
    <property type="match status" value="1"/>
</dbReference>
<dbReference type="eggNOG" id="COG4529">
    <property type="taxonomic scope" value="Bacteria"/>
</dbReference>
<dbReference type="Gene3D" id="3.50.50.100">
    <property type="match status" value="1"/>
</dbReference>
<dbReference type="EMBL" id="AGWX01000001">
    <property type="protein sequence ID" value="EKS41844.1"/>
    <property type="molecule type" value="Genomic_DNA"/>
</dbReference>
<accession>K8PM46</accession>
<protein>
    <recommendedName>
        <fullName evidence="1">FAD-dependent urate hydroxylase HpyO/Asp monooxygenase CreE-like FAD/NAD(P)-binding domain-containing protein</fullName>
    </recommendedName>
</protein>
<dbReference type="RefSeq" id="WP_006019654.1">
    <property type="nucleotide sequence ID" value="NZ_KB375282.1"/>
</dbReference>
<gene>
    <name evidence="2" type="ORF">HMPREF9695_00936</name>
</gene>
<dbReference type="InterPro" id="IPR038732">
    <property type="entry name" value="HpyO/CreE_NAD-binding"/>
</dbReference>
<reference evidence="2 3" key="1">
    <citation type="submission" date="2012-04" db="EMBL/GenBank/DDBJ databases">
        <title>The Genome Sequence of Afipia broomeae ATCC 49717.</title>
        <authorList>
            <consortium name="The Broad Institute Genome Sequencing Platform"/>
            <person name="Earl A."/>
            <person name="Ward D."/>
            <person name="Feldgarden M."/>
            <person name="Gevers D."/>
            <person name="Huys G."/>
            <person name="Walker B."/>
            <person name="Young S.K."/>
            <person name="Zeng Q."/>
            <person name="Gargeya S."/>
            <person name="Fitzgerald M."/>
            <person name="Haas B."/>
            <person name="Abouelleil A."/>
            <person name="Alvarado L."/>
            <person name="Arachchi H.M."/>
            <person name="Berlin A."/>
            <person name="Chapman S.B."/>
            <person name="Goldberg J."/>
            <person name="Griggs A."/>
            <person name="Gujja S."/>
            <person name="Hansen M."/>
            <person name="Howarth C."/>
            <person name="Imamovic A."/>
            <person name="Larimer J."/>
            <person name="McCowen C."/>
            <person name="Montmayeur A."/>
            <person name="Murphy C."/>
            <person name="Neiman D."/>
            <person name="Pearson M."/>
            <person name="Priest M."/>
            <person name="Roberts A."/>
            <person name="Saif S."/>
            <person name="Shea T."/>
            <person name="Sisk P."/>
            <person name="Sykes S."/>
            <person name="Wortman J."/>
            <person name="Nusbaum C."/>
            <person name="Birren B."/>
        </authorList>
    </citation>
    <scope>NUCLEOTIDE SEQUENCE [LARGE SCALE GENOMIC DNA]</scope>
    <source>
        <strain evidence="2 3">ATCC 49717</strain>
    </source>
</reference>
<name>K8PM46_9BRAD</name>
<dbReference type="HOGENOM" id="CLU_020215_2_0_5"/>
<dbReference type="InterPro" id="IPR036188">
    <property type="entry name" value="FAD/NAD-bd_sf"/>
</dbReference>